<keyword evidence="5" id="KW-1133">Transmembrane helix</keyword>
<dbReference type="Proteomes" id="UP000177334">
    <property type="component" value="Unassembled WGS sequence"/>
</dbReference>
<reference evidence="7 8" key="1">
    <citation type="journal article" date="2016" name="Nat. Commun.">
        <title>Thousands of microbial genomes shed light on interconnected biogeochemical processes in an aquifer system.</title>
        <authorList>
            <person name="Anantharaman K."/>
            <person name="Brown C.T."/>
            <person name="Hug L.A."/>
            <person name="Sharon I."/>
            <person name="Castelle C.J."/>
            <person name="Probst A.J."/>
            <person name="Thomas B.C."/>
            <person name="Singh A."/>
            <person name="Wilkins M.J."/>
            <person name="Karaoz U."/>
            <person name="Brodie E.L."/>
            <person name="Williams K.H."/>
            <person name="Hubbard S.S."/>
            <person name="Banfield J.F."/>
        </authorList>
    </citation>
    <scope>NUCLEOTIDE SEQUENCE [LARGE SCALE GENOMIC DNA]</scope>
</reference>
<dbReference type="AlphaFoldDB" id="A0A1F5XXX2"/>
<evidence type="ECO:0000313" key="7">
    <source>
        <dbReference type="EMBL" id="OGF92693.1"/>
    </source>
</evidence>
<dbReference type="InterPro" id="IPR028081">
    <property type="entry name" value="Leu-bd"/>
</dbReference>
<dbReference type="PANTHER" id="PTHR30483">
    <property type="entry name" value="LEUCINE-SPECIFIC-BINDING PROTEIN"/>
    <property type="match status" value="1"/>
</dbReference>
<name>A0A1F5XXX2_9BACT</name>
<dbReference type="EMBL" id="MFIP01000007">
    <property type="protein sequence ID" value="OGF92693.1"/>
    <property type="molecule type" value="Genomic_DNA"/>
</dbReference>
<dbReference type="GO" id="GO:0006865">
    <property type="term" value="P:amino acid transport"/>
    <property type="evidence" value="ECO:0007669"/>
    <property type="project" value="UniProtKB-KW"/>
</dbReference>
<comment type="similarity">
    <text evidence="1">Belongs to the leucine-binding protein family.</text>
</comment>
<sequence length="374" mass="42052">MKKIIWTIIIMVVMAGAVFFLGYKNSNDATEGHFIKIGALLPLSGNAANYGEGSREGIEIAKDDLKSKYLNLNIQVVYEDSFYDPKRAVDGYRKLKDISNISAILTGGSQISSAVKNLSDKDNVLQMAIWSGAPSYSSGVHNFTFRVTALADEHIPALVEYLDNHNYKKLALLYANNEFGVAFKESFENFPNKKISVVPYGFSSEDMDFRTLLLKVKNDKTDAIFFVGLVKQFVGVLKEANELGIKKKFFSQWSVEDQQLLDGANDLAEGIIYTYPFDYNTPYSKDFTFKYQQKYNKVPNGYVAESYVGTMLMGEAINACQNKVNVNCWKDYLDKIKNFPTIMGLVTMDSRGDIKAGKVFLKTVKDGKFVKLEE</sequence>
<evidence type="ECO:0000259" key="6">
    <source>
        <dbReference type="Pfam" id="PF13458"/>
    </source>
</evidence>
<dbReference type="PRINTS" id="PR00337">
    <property type="entry name" value="LEUILEVALBP"/>
</dbReference>
<evidence type="ECO:0000256" key="2">
    <source>
        <dbReference type="ARBA" id="ARBA00022448"/>
    </source>
</evidence>
<gene>
    <name evidence="7" type="ORF">A3H05_02765</name>
</gene>
<evidence type="ECO:0000256" key="3">
    <source>
        <dbReference type="ARBA" id="ARBA00022729"/>
    </source>
</evidence>
<feature type="transmembrane region" description="Helical" evidence="5">
    <location>
        <begin position="5"/>
        <end position="23"/>
    </location>
</feature>
<keyword evidence="3" id="KW-0732">Signal</keyword>
<dbReference type="Gene3D" id="3.40.50.2300">
    <property type="match status" value="2"/>
</dbReference>
<dbReference type="InterPro" id="IPR051010">
    <property type="entry name" value="BCAA_transport"/>
</dbReference>
<dbReference type="Pfam" id="PF13458">
    <property type="entry name" value="Peripla_BP_6"/>
    <property type="match status" value="1"/>
</dbReference>
<evidence type="ECO:0000313" key="8">
    <source>
        <dbReference type="Proteomes" id="UP000177334"/>
    </source>
</evidence>
<feature type="domain" description="Leucine-binding protein" evidence="6">
    <location>
        <begin position="35"/>
        <end position="365"/>
    </location>
</feature>
<proteinExistence type="inferred from homology"/>
<keyword evidence="5" id="KW-0472">Membrane</keyword>
<dbReference type="InterPro" id="IPR028082">
    <property type="entry name" value="Peripla_BP_I"/>
</dbReference>
<keyword evidence="5" id="KW-0812">Transmembrane</keyword>
<comment type="caution">
    <text evidence="7">The sequence shown here is derived from an EMBL/GenBank/DDBJ whole genome shotgun (WGS) entry which is preliminary data.</text>
</comment>
<keyword evidence="4" id="KW-0029">Amino-acid transport</keyword>
<protein>
    <recommendedName>
        <fullName evidence="6">Leucine-binding protein domain-containing protein</fullName>
    </recommendedName>
</protein>
<dbReference type="InterPro" id="IPR000709">
    <property type="entry name" value="Leu_Ile_Val-bd"/>
</dbReference>
<organism evidence="7 8">
    <name type="scientific">Candidatus Giovannonibacteria bacterium RIFCSPLOWO2_12_FULL_43_26</name>
    <dbReference type="NCBI Taxonomy" id="1798363"/>
    <lineage>
        <taxon>Bacteria</taxon>
        <taxon>Candidatus Giovannoniibacteriota</taxon>
    </lineage>
</organism>
<accession>A0A1F5XXX2</accession>
<evidence type="ECO:0000256" key="1">
    <source>
        <dbReference type="ARBA" id="ARBA00010062"/>
    </source>
</evidence>
<keyword evidence="2" id="KW-0813">Transport</keyword>
<dbReference type="PANTHER" id="PTHR30483:SF6">
    <property type="entry name" value="PERIPLASMIC BINDING PROTEIN OF ABC TRANSPORTER FOR NATURAL AMINO ACIDS"/>
    <property type="match status" value="1"/>
</dbReference>
<evidence type="ECO:0000256" key="4">
    <source>
        <dbReference type="ARBA" id="ARBA00022970"/>
    </source>
</evidence>
<dbReference type="SUPFAM" id="SSF53822">
    <property type="entry name" value="Periplasmic binding protein-like I"/>
    <property type="match status" value="1"/>
</dbReference>
<evidence type="ECO:0000256" key="5">
    <source>
        <dbReference type="SAM" id="Phobius"/>
    </source>
</evidence>